<dbReference type="Pfam" id="PF10087">
    <property type="entry name" value="DUF2325"/>
    <property type="match status" value="1"/>
</dbReference>
<sequence length="432" mass="49130">MQESSLPNRVKDENNQVLNIDLIKSPERLKFWEVDTCFICPIVGMCLTVAEQRQVLKKTDFPLKKTGLYEIHEALVVCGDSDNKISRRVDALLEKKFMKAAAPLFELDDKAFMSHFKKTFKAGEYLISFWAAAANPKLSLESKRKVFGEIHMSMHWGGDESRKIKQQVTRLNGLIEKMNDELKKGKAHRRSLQKKNDDMARAFARLEQENKLLQKENQDLGKKLQNQQGKAEVIKLQGRNRDLEDSLEHALESHGAAKARLHTLKEGRERLVMELKLQKERTEQVIREAQNLIGHFVDSNQSGCANSDPCVCDPSCPAFDLCEKRVLIVGGIARMESLYREVIEGNGGVFDYHDGYMRKGSKPLENRMKRADMVLCPVNCNSHAACTVVKKLGKKHKKNVHMLHNYSVSAISQVIRDATEYGEEKIVGTFGF</sequence>
<evidence type="ECO:0000313" key="3">
    <source>
        <dbReference type="EMBL" id="SMC39262.1"/>
    </source>
</evidence>
<feature type="coiled-coil region" evidence="2">
    <location>
        <begin position="161"/>
        <end position="230"/>
    </location>
</feature>
<keyword evidence="2" id="KW-0175">Coiled coil</keyword>
<evidence type="ECO:0000256" key="2">
    <source>
        <dbReference type="SAM" id="Coils"/>
    </source>
</evidence>
<dbReference type="InterPro" id="IPR016772">
    <property type="entry name" value="UCP020408"/>
</dbReference>
<dbReference type="RefSeq" id="WP_084066633.1">
    <property type="nucleotide sequence ID" value="NZ_FWXY01000001.1"/>
</dbReference>
<reference evidence="3 4" key="1">
    <citation type="submission" date="2017-04" db="EMBL/GenBank/DDBJ databases">
        <authorList>
            <person name="Afonso C.L."/>
            <person name="Miller P.J."/>
            <person name="Scott M.A."/>
            <person name="Spackman E."/>
            <person name="Goraichik I."/>
            <person name="Dimitrov K.M."/>
            <person name="Suarez D.L."/>
            <person name="Swayne D.E."/>
        </authorList>
    </citation>
    <scope>NUCLEOTIDE SEQUENCE [LARGE SCALE GENOMIC DNA]</scope>
    <source>
        <strain evidence="3 4">DSM 3385</strain>
    </source>
</reference>
<gene>
    <name evidence="3" type="ORF">SAMN02746065_101336</name>
</gene>
<proteinExistence type="inferred from homology"/>
<dbReference type="EMBL" id="FWXY01000001">
    <property type="protein sequence ID" value="SMC39262.1"/>
    <property type="molecule type" value="Genomic_DNA"/>
</dbReference>
<dbReference type="OrthoDB" id="7829313at2"/>
<accession>A0A1W1YT32</accession>
<name>A0A1W1YT32_9BACT</name>
<evidence type="ECO:0000313" key="4">
    <source>
        <dbReference type="Proteomes" id="UP000192418"/>
    </source>
</evidence>
<protein>
    <recommendedName>
        <fullName evidence="5">DUF2325 domain-containing protein</fullName>
    </recommendedName>
</protein>
<keyword evidence="4" id="KW-1185">Reference proteome</keyword>
<dbReference type="Proteomes" id="UP000192418">
    <property type="component" value="Unassembled WGS sequence"/>
</dbReference>
<evidence type="ECO:0008006" key="5">
    <source>
        <dbReference type="Google" id="ProtNLM"/>
    </source>
</evidence>
<evidence type="ECO:0000256" key="1">
    <source>
        <dbReference type="ARBA" id="ARBA00007189"/>
    </source>
</evidence>
<dbReference type="AlphaFoldDB" id="A0A1W1YT32"/>
<comment type="similarity">
    <text evidence="1">Belongs to the UPF0751 family.</text>
</comment>
<dbReference type="STRING" id="1121400.SAMN02746065_101336"/>
<organism evidence="3 4">
    <name type="scientific">Desulfocicer vacuolatum DSM 3385</name>
    <dbReference type="NCBI Taxonomy" id="1121400"/>
    <lineage>
        <taxon>Bacteria</taxon>
        <taxon>Pseudomonadati</taxon>
        <taxon>Thermodesulfobacteriota</taxon>
        <taxon>Desulfobacteria</taxon>
        <taxon>Desulfobacterales</taxon>
        <taxon>Desulfobacteraceae</taxon>
        <taxon>Desulfocicer</taxon>
    </lineage>
</organism>